<dbReference type="SUPFAM" id="SSF48239">
    <property type="entry name" value="Terpenoid cyclases/Protein prenyltransferases"/>
    <property type="match status" value="1"/>
</dbReference>
<dbReference type="Gramene" id="TraesCS6D03G0102300.1">
    <property type="protein sequence ID" value="TraesCS6D03G0102300.1.CDS"/>
    <property type="gene ID" value="TraesCS6D03G0102300"/>
</dbReference>
<dbReference type="GO" id="GO:0016114">
    <property type="term" value="P:terpenoid biosynthetic process"/>
    <property type="evidence" value="ECO:0007669"/>
    <property type="project" value="InterPro"/>
</dbReference>
<dbReference type="Pfam" id="PF03936">
    <property type="entry name" value="Terpene_synth_C"/>
    <property type="match status" value="1"/>
</dbReference>
<protein>
    <recommendedName>
        <fullName evidence="9">Linalool synthase</fullName>
    </recommendedName>
</protein>
<dbReference type="PANTHER" id="PTHR31225:SF0">
    <property type="entry name" value="S-(+)-LINALOOL SYNTHASE, CHLOROPLASTIC"/>
    <property type="match status" value="1"/>
</dbReference>
<evidence type="ECO:0008006" key="9">
    <source>
        <dbReference type="Google" id="ProtNLM"/>
    </source>
</evidence>
<dbReference type="Gene3D" id="1.10.600.10">
    <property type="entry name" value="Farnesyl Diphosphate Synthase"/>
    <property type="match status" value="1"/>
</dbReference>
<dbReference type="OrthoDB" id="672026at2759"/>
<dbReference type="PaxDb" id="4565-Traes_6DS_A4F4028F3.2"/>
<evidence type="ECO:0000259" key="6">
    <source>
        <dbReference type="Pfam" id="PF03936"/>
    </source>
</evidence>
<dbReference type="SMR" id="A0A3B6Q9M7"/>
<evidence type="ECO:0000259" key="5">
    <source>
        <dbReference type="Pfam" id="PF01397"/>
    </source>
</evidence>
<dbReference type="Gene3D" id="1.50.10.130">
    <property type="entry name" value="Terpene synthase, N-terminal domain"/>
    <property type="match status" value="1"/>
</dbReference>
<dbReference type="Gramene" id="TraesCS6D02G048600.1">
    <property type="protein sequence ID" value="TraesCS6D02G048600.1"/>
    <property type="gene ID" value="TraesCS6D02G048600"/>
</dbReference>
<proteinExistence type="predicted"/>
<dbReference type="SFLD" id="SFLDG01019">
    <property type="entry name" value="Terpene_Cyclase_Like_1_C_Termi"/>
    <property type="match status" value="1"/>
</dbReference>
<dbReference type="PANTHER" id="PTHR31225">
    <property type="entry name" value="OS04G0344100 PROTEIN-RELATED"/>
    <property type="match status" value="1"/>
</dbReference>
<keyword evidence="2" id="KW-0479">Metal-binding</keyword>
<dbReference type="InterPro" id="IPR036965">
    <property type="entry name" value="Terpene_synth_N_sf"/>
</dbReference>
<dbReference type="GO" id="GO:0010333">
    <property type="term" value="F:terpene synthase activity"/>
    <property type="evidence" value="ECO:0000318"/>
    <property type="project" value="GO_Central"/>
</dbReference>
<evidence type="ECO:0000256" key="3">
    <source>
        <dbReference type="ARBA" id="ARBA00022842"/>
    </source>
</evidence>
<evidence type="ECO:0000313" key="7">
    <source>
        <dbReference type="EnsemblPlants" id="TraesCS6D02G048600.1"/>
    </source>
</evidence>
<dbReference type="Pfam" id="PF01397">
    <property type="entry name" value="Terpene_synth"/>
    <property type="match status" value="1"/>
</dbReference>
<dbReference type="InterPro" id="IPR008949">
    <property type="entry name" value="Isoprenoid_synthase_dom_sf"/>
</dbReference>
<dbReference type="EnsemblPlants" id="TraesCS6D02G048600.1">
    <property type="protein sequence ID" value="TraesCS6D02G048600.1"/>
    <property type="gene ID" value="TraesCS6D02G048600"/>
</dbReference>
<keyword evidence="8" id="KW-1185">Reference proteome</keyword>
<sequence>MAAAHVFSVQPLHHSASPVARNGGRSGGNRAFFRPSTVICPGREPASHELSDDFDFQESVKNVQALLHHHPSRRGLLTTVDHLKRLYIDHYFQDEIETIIDSCADLIHSDDLLDATLSLRLMREAGYYVSADDVLQKFRNDNGEFNLGLSKDIRGLLSLQDISHLNMGESSLYKANEFSSKHLRFTIKYLEPNLAIYVRRSLDHPYHVSLMQYKARHHLSYLQSMPTRNMAIENLAFAEFTIKKLQHQREMQEVKRWWIDLGLAQEIPAARDQVLKWYMWPMTVLEGFCFSRYRVEITKIISMVYIVDDIFDLVATQEELSLFTEAMKTWDLAAIDSLPSYMISCYKALYTITSDIANMVRKEHGVSPINHLKKAWATLFDGFMTEGKWLSTNQVPTSEDYLRNGVVTSGAPLVFMHLFFMLGHELPEGNNDDIHRVISCPAKIMRLWDDMGSAKDESQNGLDGSYKELYQRENPHGDVEKHMLEMIGSEWEGLNRECFSGTTSTLSHSFITASLNFARMVRVMYGYDDEQKLPVLEDYTRMLLF</sequence>
<dbReference type="Proteomes" id="UP000019116">
    <property type="component" value="Chromosome 6D"/>
</dbReference>
<dbReference type="GeneID" id="123140864"/>
<dbReference type="InterPro" id="IPR005630">
    <property type="entry name" value="Terpene_synthase_metal-bd"/>
</dbReference>
<organism evidence="7">
    <name type="scientific">Triticum aestivum</name>
    <name type="common">Wheat</name>
    <dbReference type="NCBI Taxonomy" id="4565"/>
    <lineage>
        <taxon>Eukaryota</taxon>
        <taxon>Viridiplantae</taxon>
        <taxon>Streptophyta</taxon>
        <taxon>Embryophyta</taxon>
        <taxon>Tracheophyta</taxon>
        <taxon>Spermatophyta</taxon>
        <taxon>Magnoliopsida</taxon>
        <taxon>Liliopsida</taxon>
        <taxon>Poales</taxon>
        <taxon>Poaceae</taxon>
        <taxon>BOP clade</taxon>
        <taxon>Pooideae</taxon>
        <taxon>Triticodae</taxon>
        <taxon>Triticeae</taxon>
        <taxon>Triticinae</taxon>
        <taxon>Triticum</taxon>
    </lineage>
</organism>
<gene>
    <name evidence="7" type="primary">LOC123140864</name>
</gene>
<dbReference type="InterPro" id="IPR050148">
    <property type="entry name" value="Terpene_synthase-like"/>
</dbReference>
<dbReference type="KEGG" id="taes:123140864"/>
<dbReference type="AlphaFoldDB" id="A0A3B6Q9M7"/>
<keyword evidence="3" id="KW-0460">Magnesium</keyword>
<dbReference type="InterPro" id="IPR034741">
    <property type="entry name" value="Terpene_cyclase-like_1_C"/>
</dbReference>
<name>A0A3B6Q9M7_WHEAT</name>
<reference evidence="7" key="2">
    <citation type="submission" date="2018-10" db="UniProtKB">
        <authorList>
            <consortium name="EnsemblPlants"/>
        </authorList>
    </citation>
    <scope>IDENTIFICATION</scope>
</reference>
<dbReference type="STRING" id="4565.A0A3B6Q9M7"/>
<dbReference type="GO" id="GO:0046246">
    <property type="term" value="P:terpene biosynthetic process"/>
    <property type="evidence" value="ECO:0000318"/>
    <property type="project" value="GO_Central"/>
</dbReference>
<dbReference type="SFLD" id="SFLDS00005">
    <property type="entry name" value="Isoprenoid_Synthase_Type_I"/>
    <property type="match status" value="1"/>
</dbReference>
<feature type="domain" description="Terpene synthase metal-binding" evidence="6">
    <location>
        <begin position="260"/>
        <end position="491"/>
    </location>
</feature>
<dbReference type="InterPro" id="IPR008930">
    <property type="entry name" value="Terpenoid_cyclase/PrenylTrfase"/>
</dbReference>
<accession>A0A3B6Q9M7</accession>
<dbReference type="RefSeq" id="XP_044416066.1">
    <property type="nucleotide sequence ID" value="XM_044560131.1"/>
</dbReference>
<keyword evidence="4" id="KW-0456">Lyase</keyword>
<feature type="domain" description="Terpene synthase N-terminal" evidence="5">
    <location>
        <begin position="62"/>
        <end position="201"/>
    </location>
</feature>
<evidence type="ECO:0000256" key="1">
    <source>
        <dbReference type="ARBA" id="ARBA00001946"/>
    </source>
</evidence>
<dbReference type="GO" id="GO:0000287">
    <property type="term" value="F:magnesium ion binding"/>
    <property type="evidence" value="ECO:0007669"/>
    <property type="project" value="InterPro"/>
</dbReference>
<evidence type="ECO:0000313" key="8">
    <source>
        <dbReference type="Proteomes" id="UP000019116"/>
    </source>
</evidence>
<dbReference type="SUPFAM" id="SSF48576">
    <property type="entry name" value="Terpenoid synthases"/>
    <property type="match status" value="1"/>
</dbReference>
<evidence type="ECO:0000256" key="4">
    <source>
        <dbReference type="ARBA" id="ARBA00023239"/>
    </source>
</evidence>
<comment type="cofactor">
    <cofactor evidence="1">
        <name>Mg(2+)</name>
        <dbReference type="ChEBI" id="CHEBI:18420"/>
    </cofactor>
</comment>
<dbReference type="InterPro" id="IPR001906">
    <property type="entry name" value="Terpene_synth_N"/>
</dbReference>
<reference evidence="7" key="1">
    <citation type="submission" date="2018-08" db="EMBL/GenBank/DDBJ databases">
        <authorList>
            <person name="Rossello M."/>
        </authorList>
    </citation>
    <scope>NUCLEOTIDE SEQUENCE [LARGE SCALE GENOMIC DNA]</scope>
    <source>
        <strain evidence="7">cv. Chinese Spring</strain>
    </source>
</reference>
<evidence type="ECO:0000256" key="2">
    <source>
        <dbReference type="ARBA" id="ARBA00022723"/>
    </source>
</evidence>